<organism evidence="2 3">
    <name type="scientific">Phytohabitans aurantiacus</name>
    <dbReference type="NCBI Taxonomy" id="3016789"/>
    <lineage>
        <taxon>Bacteria</taxon>
        <taxon>Bacillati</taxon>
        <taxon>Actinomycetota</taxon>
        <taxon>Actinomycetes</taxon>
        <taxon>Micromonosporales</taxon>
        <taxon>Micromonosporaceae</taxon>
    </lineage>
</organism>
<protein>
    <recommendedName>
        <fullName evidence="4">NfeD-like C-terminal domain-containing protein</fullName>
    </recommendedName>
</protein>
<evidence type="ECO:0000313" key="3">
    <source>
        <dbReference type="Proteomes" id="UP001144280"/>
    </source>
</evidence>
<keyword evidence="1" id="KW-1133">Transmembrane helix</keyword>
<reference evidence="2" key="1">
    <citation type="submission" date="2022-12" db="EMBL/GenBank/DDBJ databases">
        <title>New Phytohabitans aurantiacus sp. RD004123 nov., an actinomycete isolated from soil.</title>
        <authorList>
            <person name="Triningsih D.W."/>
            <person name="Harunari E."/>
            <person name="Igarashi Y."/>
        </authorList>
    </citation>
    <scope>NUCLEOTIDE SEQUENCE</scope>
    <source>
        <strain evidence="2">RD004123</strain>
    </source>
</reference>
<keyword evidence="1" id="KW-0812">Transmembrane</keyword>
<evidence type="ECO:0008006" key="4">
    <source>
        <dbReference type="Google" id="ProtNLM"/>
    </source>
</evidence>
<dbReference type="EMBL" id="BSDI01000011">
    <property type="protein sequence ID" value="GLH97514.1"/>
    <property type="molecule type" value="Genomic_DNA"/>
</dbReference>
<evidence type="ECO:0000256" key="1">
    <source>
        <dbReference type="SAM" id="Phobius"/>
    </source>
</evidence>
<gene>
    <name evidence="2" type="ORF">Pa4123_27890</name>
</gene>
<comment type="caution">
    <text evidence="2">The sequence shown here is derived from an EMBL/GenBank/DDBJ whole genome shotgun (WGS) entry which is preliminary data.</text>
</comment>
<name>A0ABQ5QUW6_9ACTN</name>
<keyword evidence="3" id="KW-1185">Reference proteome</keyword>
<feature type="transmembrane region" description="Helical" evidence="1">
    <location>
        <begin position="21"/>
        <end position="45"/>
    </location>
</feature>
<keyword evidence="1" id="KW-0472">Membrane</keyword>
<evidence type="ECO:0000313" key="2">
    <source>
        <dbReference type="EMBL" id="GLH97514.1"/>
    </source>
</evidence>
<sequence>MGGRQRRVRVTHPWHAAERPGSVLTSGVAAAAMAVILTCLAAPLLSSFVRTPVPKPVALVFGCGLAIGAVAAAYVAVRAVYAGARNITGRHTVEGVVVDRLSRQYGEEIYSVAVDDGTSDEIVAWTVDRATYDRLIEGTRVQAVVSADARYAYEIR</sequence>
<dbReference type="Proteomes" id="UP001144280">
    <property type="component" value="Unassembled WGS sequence"/>
</dbReference>
<feature type="transmembrane region" description="Helical" evidence="1">
    <location>
        <begin position="57"/>
        <end position="81"/>
    </location>
</feature>
<proteinExistence type="predicted"/>
<accession>A0ABQ5QUW6</accession>